<name>A0AAD5ZSW1_9POAL</name>
<sequence length="178" mass="19714">MPILRQQHDRCAYKYPSQRAIYTQTHPTKYNNWHCCEVMRSQQKETTVLHSSSSIALLQERFRQLQRVKEMREERELQKVGLGLGTGPGPDPHGGRPMWFCHPDLVRPISADPTSGSISNTAPIAGARYLGINSVNLVSEGGAGWGSGRSVGRGCDSSNMQNLKNCSDAHDVDTSLHL</sequence>
<organism evidence="1 2">
    <name type="scientific">Rhynchospora tenuis</name>
    <dbReference type="NCBI Taxonomy" id="198213"/>
    <lineage>
        <taxon>Eukaryota</taxon>
        <taxon>Viridiplantae</taxon>
        <taxon>Streptophyta</taxon>
        <taxon>Embryophyta</taxon>
        <taxon>Tracheophyta</taxon>
        <taxon>Spermatophyta</taxon>
        <taxon>Magnoliopsida</taxon>
        <taxon>Liliopsida</taxon>
        <taxon>Poales</taxon>
        <taxon>Cyperaceae</taxon>
        <taxon>Cyperoideae</taxon>
        <taxon>Rhynchosporeae</taxon>
        <taxon>Rhynchospora</taxon>
    </lineage>
</organism>
<dbReference type="AlphaFoldDB" id="A0AAD5ZSW1"/>
<dbReference type="PANTHER" id="PTHR34570">
    <property type="entry name" value="OS03G0593100 PROTEIN"/>
    <property type="match status" value="1"/>
</dbReference>
<dbReference type="EMBL" id="JAMRDG010000001">
    <property type="protein sequence ID" value="KAJ3703430.1"/>
    <property type="molecule type" value="Genomic_DNA"/>
</dbReference>
<proteinExistence type="predicted"/>
<dbReference type="Proteomes" id="UP001210211">
    <property type="component" value="Unassembled WGS sequence"/>
</dbReference>
<comment type="caution">
    <text evidence="1">The sequence shown here is derived from an EMBL/GenBank/DDBJ whole genome shotgun (WGS) entry which is preliminary data.</text>
</comment>
<evidence type="ECO:0000313" key="2">
    <source>
        <dbReference type="Proteomes" id="UP001210211"/>
    </source>
</evidence>
<dbReference type="PANTHER" id="PTHR34570:SF12">
    <property type="entry name" value="EXPRESSED PROTEIN"/>
    <property type="match status" value="1"/>
</dbReference>
<protein>
    <submittedName>
        <fullName evidence="1">Uncharacterized protein</fullName>
    </submittedName>
</protein>
<keyword evidence="2" id="KW-1185">Reference proteome</keyword>
<accession>A0AAD5ZSW1</accession>
<evidence type="ECO:0000313" key="1">
    <source>
        <dbReference type="EMBL" id="KAJ3703430.1"/>
    </source>
</evidence>
<gene>
    <name evidence="1" type="ORF">LUZ61_007135</name>
</gene>
<reference evidence="1 2" key="1">
    <citation type="journal article" date="2022" name="Cell">
        <title>Repeat-based holocentromeres influence genome architecture and karyotype evolution.</title>
        <authorList>
            <person name="Hofstatter P.G."/>
            <person name="Thangavel G."/>
            <person name="Lux T."/>
            <person name="Neumann P."/>
            <person name="Vondrak T."/>
            <person name="Novak P."/>
            <person name="Zhang M."/>
            <person name="Costa L."/>
            <person name="Castellani M."/>
            <person name="Scott A."/>
            <person name="Toegelov H."/>
            <person name="Fuchs J."/>
            <person name="Mata-Sucre Y."/>
            <person name="Dias Y."/>
            <person name="Vanzela A.L.L."/>
            <person name="Huettel B."/>
            <person name="Almeida C.C.S."/>
            <person name="Simkova H."/>
            <person name="Souza G."/>
            <person name="Pedrosa-Harand A."/>
            <person name="Macas J."/>
            <person name="Mayer K.F.X."/>
            <person name="Houben A."/>
            <person name="Marques A."/>
        </authorList>
    </citation>
    <scope>NUCLEOTIDE SEQUENCE [LARGE SCALE GENOMIC DNA]</scope>
    <source>
        <strain evidence="1">RhyTen1mFocal</strain>
    </source>
</reference>